<comment type="caution">
    <text evidence="1">The sequence shown here is derived from an EMBL/GenBank/DDBJ whole genome shotgun (WGS) entry which is preliminary data.</text>
</comment>
<dbReference type="InterPro" id="IPR012334">
    <property type="entry name" value="Pectin_lyas_fold"/>
</dbReference>
<proteinExistence type="predicted"/>
<dbReference type="InterPro" id="IPR011050">
    <property type="entry name" value="Pectin_lyase_fold/virulence"/>
</dbReference>
<protein>
    <submittedName>
        <fullName evidence="1">Uncharacterized protein</fullName>
    </submittedName>
</protein>
<dbReference type="EMBL" id="BART01032407">
    <property type="protein sequence ID" value="GAH10612.1"/>
    <property type="molecule type" value="Genomic_DNA"/>
</dbReference>
<gene>
    <name evidence="1" type="ORF">S01H4_56011</name>
</gene>
<organism evidence="1">
    <name type="scientific">marine sediment metagenome</name>
    <dbReference type="NCBI Taxonomy" id="412755"/>
    <lineage>
        <taxon>unclassified sequences</taxon>
        <taxon>metagenomes</taxon>
        <taxon>ecological metagenomes</taxon>
    </lineage>
</organism>
<dbReference type="Gene3D" id="2.160.20.10">
    <property type="entry name" value="Single-stranded right-handed beta-helix, Pectin lyase-like"/>
    <property type="match status" value="1"/>
</dbReference>
<sequence>MNRLKSKMFILIILMLFFNNISLNNSVTGAEIINVKIDGSGDYTSIQNAVNAASEGSTIMIYNGTYSENLIINKSLIIKGEDKINTFINADRGIAFDIKSNDIEISGLTILNAD</sequence>
<dbReference type="SUPFAM" id="SSF51126">
    <property type="entry name" value="Pectin lyase-like"/>
    <property type="match status" value="1"/>
</dbReference>
<feature type="non-terminal residue" evidence="1">
    <location>
        <position position="114"/>
    </location>
</feature>
<accession>X1CS66</accession>
<reference evidence="1" key="1">
    <citation type="journal article" date="2014" name="Front. Microbiol.">
        <title>High frequency of phylogenetically diverse reductive dehalogenase-homologous genes in deep subseafloor sedimentary metagenomes.</title>
        <authorList>
            <person name="Kawai M."/>
            <person name="Futagami T."/>
            <person name="Toyoda A."/>
            <person name="Takaki Y."/>
            <person name="Nishi S."/>
            <person name="Hori S."/>
            <person name="Arai W."/>
            <person name="Tsubouchi T."/>
            <person name="Morono Y."/>
            <person name="Uchiyama I."/>
            <person name="Ito T."/>
            <person name="Fujiyama A."/>
            <person name="Inagaki F."/>
            <person name="Takami H."/>
        </authorList>
    </citation>
    <scope>NUCLEOTIDE SEQUENCE</scope>
    <source>
        <strain evidence="1">Expedition CK06-06</strain>
    </source>
</reference>
<dbReference type="AlphaFoldDB" id="X1CS66"/>
<evidence type="ECO:0000313" key="1">
    <source>
        <dbReference type="EMBL" id="GAH10612.1"/>
    </source>
</evidence>
<name>X1CS66_9ZZZZ</name>